<dbReference type="EMBL" id="KZ825058">
    <property type="protein sequence ID" value="RAH59979.1"/>
    <property type="molecule type" value="Genomic_DNA"/>
</dbReference>
<feature type="transmembrane region" description="Helical" evidence="1">
    <location>
        <begin position="85"/>
        <end position="110"/>
    </location>
</feature>
<sequence>MRMDRRDEGKPWRCRVGDGLVPLTTSRRGRLQIVTLGRLGFETAPVLKKREELLSGSGNLQMGTSSSGDSQGFGWVFYFPWFRSIFYFFLILLFFYYYYNYNLFILIPFFSGRESRVERGESRKSVRVRERKRGGSFSELSIALFFFFPFSFSLSCIFLFWLFPLSLTYFPFPSPIHFPFYFLPNFYFLFFMSFYLFLFPHSLNSHTPIAPFHFPENEFLGPSP</sequence>
<feature type="transmembrane region" description="Helical" evidence="1">
    <location>
        <begin position="140"/>
        <end position="163"/>
    </location>
</feature>
<dbReference type="Proteomes" id="UP000249526">
    <property type="component" value="Unassembled WGS sequence"/>
</dbReference>
<gene>
    <name evidence="2" type="ORF">BO85DRAFT_255706</name>
</gene>
<keyword evidence="1" id="KW-0812">Transmembrane</keyword>
<keyword evidence="1" id="KW-1133">Transmembrane helix</keyword>
<evidence type="ECO:0000313" key="3">
    <source>
        <dbReference type="Proteomes" id="UP000249526"/>
    </source>
</evidence>
<keyword evidence="3" id="KW-1185">Reference proteome</keyword>
<name>A0A8G1R5P9_9EURO</name>
<evidence type="ECO:0000256" key="1">
    <source>
        <dbReference type="SAM" id="Phobius"/>
    </source>
</evidence>
<dbReference type="GeneID" id="37158377"/>
<keyword evidence="1" id="KW-0472">Membrane</keyword>
<evidence type="ECO:0000313" key="2">
    <source>
        <dbReference type="EMBL" id="RAH59979.1"/>
    </source>
</evidence>
<dbReference type="AlphaFoldDB" id="A0A8G1R5P9"/>
<dbReference type="RefSeq" id="XP_025517901.1">
    <property type="nucleotide sequence ID" value="XM_025654975.1"/>
</dbReference>
<feature type="transmembrane region" description="Helical" evidence="1">
    <location>
        <begin position="178"/>
        <end position="198"/>
    </location>
</feature>
<protein>
    <submittedName>
        <fullName evidence="2">Uncharacterized protein</fullName>
    </submittedName>
</protein>
<reference evidence="2 3" key="1">
    <citation type="submission" date="2018-02" db="EMBL/GenBank/DDBJ databases">
        <title>The genomes of Aspergillus section Nigri reveals drivers in fungal speciation.</title>
        <authorList>
            <consortium name="DOE Joint Genome Institute"/>
            <person name="Vesth T.C."/>
            <person name="Nybo J."/>
            <person name="Theobald S."/>
            <person name="Brandl J."/>
            <person name="Frisvad J.C."/>
            <person name="Nielsen K.F."/>
            <person name="Lyhne E.K."/>
            <person name="Kogle M.E."/>
            <person name="Kuo A."/>
            <person name="Riley R."/>
            <person name="Clum A."/>
            <person name="Nolan M."/>
            <person name="Lipzen A."/>
            <person name="Salamov A."/>
            <person name="Henrissat B."/>
            <person name="Wiebenga A."/>
            <person name="De vries R.P."/>
            <person name="Grigoriev I.V."/>
            <person name="Mortensen U.H."/>
            <person name="Andersen M.R."/>
            <person name="Baker S.E."/>
        </authorList>
    </citation>
    <scope>NUCLEOTIDE SEQUENCE [LARGE SCALE GENOMIC DNA]</scope>
    <source>
        <strain evidence="2 3">CBS 112811</strain>
    </source>
</reference>
<proteinExistence type="predicted"/>
<accession>A0A8G1R5P9</accession>
<organism evidence="2 3">
    <name type="scientific">Aspergillus piperis CBS 112811</name>
    <dbReference type="NCBI Taxonomy" id="1448313"/>
    <lineage>
        <taxon>Eukaryota</taxon>
        <taxon>Fungi</taxon>
        <taxon>Dikarya</taxon>
        <taxon>Ascomycota</taxon>
        <taxon>Pezizomycotina</taxon>
        <taxon>Eurotiomycetes</taxon>
        <taxon>Eurotiomycetidae</taxon>
        <taxon>Eurotiales</taxon>
        <taxon>Aspergillaceae</taxon>
        <taxon>Aspergillus</taxon>
        <taxon>Aspergillus subgen. Circumdati</taxon>
    </lineage>
</organism>